<feature type="binding site" evidence="9">
    <location>
        <position position="180"/>
    </location>
    <ligand>
        <name>2-[(2R,5Z)-2-carboxy-4-methylthiazol-5(2H)-ylidene]ethyl phosphate</name>
        <dbReference type="ChEBI" id="CHEBI:62899"/>
    </ligand>
</feature>
<keyword evidence="16" id="KW-1185">Reference proteome</keyword>
<dbReference type="Pfam" id="PF02581">
    <property type="entry name" value="TMP-TENI"/>
    <property type="match status" value="1"/>
</dbReference>
<dbReference type="GO" id="GO:0009228">
    <property type="term" value="P:thiamine biosynthetic process"/>
    <property type="evidence" value="ECO:0007669"/>
    <property type="project" value="UniProtKB-KW"/>
</dbReference>
<feature type="binding site" evidence="9">
    <location>
        <begin position="151"/>
        <end position="153"/>
    </location>
    <ligand>
        <name>2-[(2R,5Z)-2-carboxy-4-methylthiazol-5(2H)-ylidene]ethyl phosphate</name>
        <dbReference type="ChEBI" id="CHEBI:62899"/>
    </ligand>
</feature>
<reference evidence="14 16" key="1">
    <citation type="submission" date="2016-10" db="EMBL/GenBank/DDBJ databases">
        <authorList>
            <person name="Varghese N."/>
            <person name="Submissions S."/>
        </authorList>
    </citation>
    <scope>NUCLEOTIDE SEQUENCE [LARGE SCALE GENOMIC DNA]</scope>
    <source>
        <strain evidence="14 16">DSM 26291</strain>
    </source>
</reference>
<dbReference type="EMBL" id="CP020931">
    <property type="protein sequence ID" value="ARM85595.1"/>
    <property type="molecule type" value="Genomic_DNA"/>
</dbReference>
<name>A0A1W6KDT2_9GAMM</name>
<sequence length="237" mass="24918">MAELTPSGTFSAQAIAKGLKPGLYAITDSQLLPEDRLLVAVEAALRGGAVLVQYREKKAPEPERLKQAQDLAALCHNARVPLIINDDPELARRCGAAGVHLGQSDGSLALARRQLGDHAIVGATCHADLALASRADADGADYLAFGRFFNSTTKPDAPVAEPSVLTKSRQFGKPVTAIGGITIDNGEGLIRAGADLLAVVGGLFDGDVATVEERARRFSQLFAQHHPLFSSSVSQES</sequence>
<keyword evidence="2 9" id="KW-0808">Transferase</keyword>
<reference evidence="13 15" key="2">
    <citation type="submission" date="2017-04" db="EMBL/GenBank/DDBJ databases">
        <title>Genome Sequence of Marinobacter salarius strain SMR5 Isolated from a culture of the Diatom Skeletonema marinoi.</title>
        <authorList>
            <person name="Topel M."/>
            <person name="Pinder M.I.M."/>
            <person name="Johansson O.N."/>
            <person name="Kourtchenko O."/>
            <person name="Godhe A."/>
            <person name="Clarke A.K."/>
        </authorList>
    </citation>
    <scope>NUCLEOTIDE SEQUENCE [LARGE SCALE GENOMIC DNA]</scope>
    <source>
        <strain evidence="13 15">SMR5</strain>
    </source>
</reference>
<dbReference type="PANTHER" id="PTHR20857">
    <property type="entry name" value="THIAMINE-PHOSPHATE PYROPHOSPHORYLASE"/>
    <property type="match status" value="1"/>
</dbReference>
<accession>A0A1W6KDT2</accession>
<evidence type="ECO:0000256" key="10">
    <source>
        <dbReference type="RuleBase" id="RU003826"/>
    </source>
</evidence>
<feature type="binding site" evidence="9">
    <location>
        <position position="86"/>
    </location>
    <ligand>
        <name>Mg(2+)</name>
        <dbReference type="ChEBI" id="CHEBI:18420"/>
    </ligand>
</feature>
<dbReference type="InterPro" id="IPR034291">
    <property type="entry name" value="TMP_synthase"/>
</dbReference>
<evidence type="ECO:0000256" key="6">
    <source>
        <dbReference type="ARBA" id="ARBA00047334"/>
    </source>
</evidence>
<organism evidence="13 15">
    <name type="scientific">Marinobacter salarius</name>
    <dbReference type="NCBI Taxonomy" id="1420917"/>
    <lineage>
        <taxon>Bacteria</taxon>
        <taxon>Pseudomonadati</taxon>
        <taxon>Pseudomonadota</taxon>
        <taxon>Gammaproteobacteria</taxon>
        <taxon>Pseudomonadales</taxon>
        <taxon>Marinobacteraceae</taxon>
        <taxon>Marinobacter</taxon>
    </lineage>
</organism>
<dbReference type="AlphaFoldDB" id="A0A1W6KDT2"/>
<dbReference type="EMBL" id="FOTV01000006">
    <property type="protein sequence ID" value="SFL67574.1"/>
    <property type="molecule type" value="Genomic_DNA"/>
</dbReference>
<accession>A0A1I4JM67</accession>
<feature type="binding site" evidence="9">
    <location>
        <begin position="53"/>
        <end position="57"/>
    </location>
    <ligand>
        <name>4-amino-2-methyl-5-(diphosphooxymethyl)pyrimidine</name>
        <dbReference type="ChEBI" id="CHEBI:57841"/>
    </ligand>
</feature>
<comment type="catalytic activity">
    <reaction evidence="6 9 10">
        <text>4-methyl-5-(2-phosphooxyethyl)-thiazole + 4-amino-2-methyl-5-(diphosphooxymethyl)pyrimidine + H(+) = thiamine phosphate + diphosphate</text>
        <dbReference type="Rhea" id="RHEA:22328"/>
        <dbReference type="ChEBI" id="CHEBI:15378"/>
        <dbReference type="ChEBI" id="CHEBI:33019"/>
        <dbReference type="ChEBI" id="CHEBI:37575"/>
        <dbReference type="ChEBI" id="CHEBI:57841"/>
        <dbReference type="ChEBI" id="CHEBI:58296"/>
        <dbReference type="EC" id="2.5.1.3"/>
    </reaction>
</comment>
<dbReference type="UniPathway" id="UPA00060">
    <property type="reaction ID" value="UER00141"/>
</dbReference>
<dbReference type="RefSeq" id="WP_177190612.1">
    <property type="nucleotide sequence ID" value="NZ_CP020931.1"/>
</dbReference>
<evidence type="ECO:0000256" key="4">
    <source>
        <dbReference type="ARBA" id="ARBA00022842"/>
    </source>
</evidence>
<evidence type="ECO:0000256" key="9">
    <source>
        <dbReference type="HAMAP-Rule" id="MF_00097"/>
    </source>
</evidence>
<evidence type="ECO:0000313" key="16">
    <source>
        <dbReference type="Proteomes" id="UP000199211"/>
    </source>
</evidence>
<dbReference type="GO" id="GO:0005737">
    <property type="term" value="C:cytoplasm"/>
    <property type="evidence" value="ECO:0007669"/>
    <property type="project" value="TreeGrafter"/>
</dbReference>
<proteinExistence type="inferred from homology"/>
<evidence type="ECO:0000259" key="12">
    <source>
        <dbReference type="Pfam" id="PF02581"/>
    </source>
</evidence>
<dbReference type="EC" id="2.5.1.3" evidence="9"/>
<dbReference type="GeneID" id="77257495"/>
<feature type="binding site" evidence="9">
    <location>
        <position position="85"/>
    </location>
    <ligand>
        <name>4-amino-2-methyl-5-(diphosphooxymethyl)pyrimidine</name>
        <dbReference type="ChEBI" id="CHEBI:57841"/>
    </ligand>
</feature>
<dbReference type="Proteomes" id="UP000199211">
    <property type="component" value="Unassembled WGS sequence"/>
</dbReference>
<evidence type="ECO:0000256" key="8">
    <source>
        <dbReference type="ARBA" id="ARBA00047883"/>
    </source>
</evidence>
<keyword evidence="3 9" id="KW-0479">Metal-binding</keyword>
<dbReference type="Proteomes" id="UP000193100">
    <property type="component" value="Chromosome"/>
</dbReference>
<evidence type="ECO:0000313" key="13">
    <source>
        <dbReference type="EMBL" id="ARM85595.1"/>
    </source>
</evidence>
<evidence type="ECO:0000256" key="3">
    <source>
        <dbReference type="ARBA" id="ARBA00022723"/>
    </source>
</evidence>
<dbReference type="NCBIfam" id="TIGR00693">
    <property type="entry name" value="thiE"/>
    <property type="match status" value="1"/>
</dbReference>
<protein>
    <recommendedName>
        <fullName evidence="9">Thiamine-phosphate synthase</fullName>
        <shortName evidence="9">TP synthase</shortName>
        <shortName evidence="9">TPS</shortName>
        <ecNumber evidence="9">2.5.1.3</ecNumber>
    </recommendedName>
    <alternativeName>
        <fullName evidence="9">Thiamine-phosphate pyrophosphorylase</fullName>
        <shortName evidence="9">TMP pyrophosphorylase</shortName>
        <shortName evidence="9">TMP-PPase</shortName>
    </alternativeName>
</protein>
<dbReference type="InterPro" id="IPR013785">
    <property type="entry name" value="Aldolase_TIM"/>
</dbReference>
<comment type="pathway">
    <text evidence="1 9 11">Cofactor biosynthesis; thiamine diphosphate biosynthesis; thiamine phosphate from 4-amino-2-methyl-5-diphosphomethylpyrimidine and 4-methyl-5-(2-phosphoethyl)-thiazole: step 1/1.</text>
</comment>
<evidence type="ECO:0000313" key="14">
    <source>
        <dbReference type="EMBL" id="SFL67574.1"/>
    </source>
</evidence>
<gene>
    <name evidence="9 13" type="primary">thiE</name>
    <name evidence="13" type="ORF">MARSALSMR5_03572</name>
    <name evidence="14" type="ORF">SAMN04487868_106176</name>
</gene>
<feature type="binding site" evidence="9">
    <location>
        <position position="124"/>
    </location>
    <ligand>
        <name>4-amino-2-methyl-5-(diphosphooxymethyl)pyrimidine</name>
        <dbReference type="ChEBI" id="CHEBI:57841"/>
    </ligand>
</feature>
<keyword evidence="5 9" id="KW-0784">Thiamine biosynthesis</keyword>
<comment type="cofactor">
    <cofactor evidence="9">
        <name>Mg(2+)</name>
        <dbReference type="ChEBI" id="CHEBI:18420"/>
    </cofactor>
    <text evidence="9">Binds 1 Mg(2+) ion per subunit.</text>
</comment>
<dbReference type="PANTHER" id="PTHR20857:SF15">
    <property type="entry name" value="THIAMINE-PHOSPHATE SYNTHASE"/>
    <property type="match status" value="1"/>
</dbReference>
<dbReference type="SUPFAM" id="SSF51391">
    <property type="entry name" value="Thiamin phosphate synthase"/>
    <property type="match status" value="1"/>
</dbReference>
<comment type="catalytic activity">
    <reaction evidence="7 9 10">
        <text>2-(2-carboxy-4-methylthiazol-5-yl)ethyl phosphate + 4-amino-2-methyl-5-(diphosphooxymethyl)pyrimidine + 2 H(+) = thiamine phosphate + CO2 + diphosphate</text>
        <dbReference type="Rhea" id="RHEA:47848"/>
        <dbReference type="ChEBI" id="CHEBI:15378"/>
        <dbReference type="ChEBI" id="CHEBI:16526"/>
        <dbReference type="ChEBI" id="CHEBI:33019"/>
        <dbReference type="ChEBI" id="CHEBI:37575"/>
        <dbReference type="ChEBI" id="CHEBI:57841"/>
        <dbReference type="ChEBI" id="CHEBI:62890"/>
        <dbReference type="EC" id="2.5.1.3"/>
    </reaction>
</comment>
<dbReference type="GO" id="GO:0004789">
    <property type="term" value="F:thiamine-phosphate diphosphorylase activity"/>
    <property type="evidence" value="ECO:0007669"/>
    <property type="project" value="UniProtKB-UniRule"/>
</dbReference>
<comment type="similarity">
    <text evidence="9 10">Belongs to the thiamine-phosphate synthase family.</text>
</comment>
<comment type="catalytic activity">
    <reaction evidence="8 9 10">
        <text>2-[(2R,5Z)-2-carboxy-4-methylthiazol-5(2H)-ylidene]ethyl phosphate + 4-amino-2-methyl-5-(diphosphooxymethyl)pyrimidine + 2 H(+) = thiamine phosphate + CO2 + diphosphate</text>
        <dbReference type="Rhea" id="RHEA:47844"/>
        <dbReference type="ChEBI" id="CHEBI:15378"/>
        <dbReference type="ChEBI" id="CHEBI:16526"/>
        <dbReference type="ChEBI" id="CHEBI:33019"/>
        <dbReference type="ChEBI" id="CHEBI:37575"/>
        <dbReference type="ChEBI" id="CHEBI:57841"/>
        <dbReference type="ChEBI" id="CHEBI:62899"/>
        <dbReference type="EC" id="2.5.1.3"/>
    </reaction>
</comment>
<dbReference type="HAMAP" id="MF_00097">
    <property type="entry name" value="TMP_synthase"/>
    <property type="match status" value="1"/>
</dbReference>
<dbReference type="CDD" id="cd00564">
    <property type="entry name" value="TMP_TenI"/>
    <property type="match status" value="1"/>
</dbReference>
<comment type="function">
    <text evidence="9">Condenses 4-methyl-5-(beta-hydroxyethyl)thiazole monophosphate (THZ-P) and 2-methyl-4-amino-5-hydroxymethyl pyrimidine pyrophosphate (HMP-PP) to form thiamine monophosphate (TMP).</text>
</comment>
<evidence type="ECO:0000256" key="5">
    <source>
        <dbReference type="ARBA" id="ARBA00022977"/>
    </source>
</evidence>
<feature type="binding site" evidence="9">
    <location>
        <position position="105"/>
    </location>
    <ligand>
        <name>Mg(2+)</name>
        <dbReference type="ChEBI" id="CHEBI:18420"/>
    </ligand>
</feature>
<evidence type="ECO:0000256" key="2">
    <source>
        <dbReference type="ARBA" id="ARBA00022679"/>
    </source>
</evidence>
<dbReference type="GO" id="GO:0000287">
    <property type="term" value="F:magnesium ion binding"/>
    <property type="evidence" value="ECO:0007669"/>
    <property type="project" value="UniProtKB-UniRule"/>
</dbReference>
<keyword evidence="4 9" id="KW-0460">Magnesium</keyword>
<evidence type="ECO:0000313" key="15">
    <source>
        <dbReference type="Proteomes" id="UP000193100"/>
    </source>
</evidence>
<dbReference type="STRING" id="1420917.AU15_03900"/>
<dbReference type="InterPro" id="IPR022998">
    <property type="entry name" value="ThiamineP_synth_TenI"/>
</dbReference>
<evidence type="ECO:0000256" key="11">
    <source>
        <dbReference type="RuleBase" id="RU004253"/>
    </source>
</evidence>
<dbReference type="Gene3D" id="3.20.20.70">
    <property type="entry name" value="Aldolase class I"/>
    <property type="match status" value="1"/>
</dbReference>
<feature type="domain" description="Thiamine phosphate synthase/TenI" evidence="12">
    <location>
        <begin position="23"/>
        <end position="202"/>
    </location>
</feature>
<dbReference type="GO" id="GO:0009229">
    <property type="term" value="P:thiamine diphosphate biosynthetic process"/>
    <property type="evidence" value="ECO:0007669"/>
    <property type="project" value="UniProtKB-UniRule"/>
</dbReference>
<evidence type="ECO:0000256" key="1">
    <source>
        <dbReference type="ARBA" id="ARBA00005165"/>
    </source>
</evidence>
<evidence type="ECO:0000256" key="7">
    <source>
        <dbReference type="ARBA" id="ARBA00047851"/>
    </source>
</evidence>
<dbReference type="InterPro" id="IPR036206">
    <property type="entry name" value="ThiamineP_synth_sf"/>
</dbReference>
<feature type="binding site" evidence="9">
    <location>
        <position position="154"/>
    </location>
    <ligand>
        <name>4-amino-2-methyl-5-(diphosphooxymethyl)pyrimidine</name>
        <dbReference type="ChEBI" id="CHEBI:57841"/>
    </ligand>
</feature>
<comment type="caution">
    <text evidence="9">Lacks conserved residue(s) required for the propagation of feature annotation.</text>
</comment>